<dbReference type="Pfam" id="PF09612">
    <property type="entry name" value="HtrL_YibB"/>
    <property type="match status" value="1"/>
</dbReference>
<reference evidence="2 3" key="1">
    <citation type="submission" date="2024-02" db="EMBL/GenBank/DDBJ databases">
        <title>Chromosome-scale genome assembly of the rough periwinkle Littorina saxatilis.</title>
        <authorList>
            <person name="De Jode A."/>
            <person name="Faria R."/>
            <person name="Formenti G."/>
            <person name="Sims Y."/>
            <person name="Smith T.P."/>
            <person name="Tracey A."/>
            <person name="Wood J.M.D."/>
            <person name="Zagrodzka Z.B."/>
            <person name="Johannesson K."/>
            <person name="Butlin R.K."/>
            <person name="Leder E.H."/>
        </authorList>
    </citation>
    <scope>NUCLEOTIDE SEQUENCE [LARGE SCALE GENOMIC DNA]</scope>
    <source>
        <strain evidence="2">Snail1</strain>
        <tissue evidence="2">Muscle</tissue>
    </source>
</reference>
<evidence type="ECO:0000256" key="1">
    <source>
        <dbReference type="SAM" id="Phobius"/>
    </source>
</evidence>
<sequence>MRVKFFLLRCVNDIRLLVQYRQYTHQRFVSLLGTLALLWLSYKFVHAIFSRGYLRGNPKVDHWCDREDLPAYFTKQDPEEITIITAFFNLGTYKNGPNSLDYTNPYQYKEWMRPLGRVANPVVAYIEDESVARYFQEIRSCLPETRTKIIRVRREELWSFRLRPYFKRIYEKPGYPQHHPNTVYPEHTSASHAKYELLEMAVKKNYFKTPFFAWLDISYLRNLDQTSFDIFKLVPPTTFNVDFVSMSQAYPHDPNIRAKDVIANNLVWVSGEMLLGMRETLVNFTSLYKHTVERLLKDGLACGDEQVIYLMYSTPLRKPKQVMIKTYMCHEGQLGLYGRDTRFLCLGYVCKNSWDKIHKPGPG</sequence>
<keyword evidence="1" id="KW-1133">Transmembrane helix</keyword>
<accession>A0AAN9B626</accession>
<organism evidence="2 3">
    <name type="scientific">Littorina saxatilis</name>
    <dbReference type="NCBI Taxonomy" id="31220"/>
    <lineage>
        <taxon>Eukaryota</taxon>
        <taxon>Metazoa</taxon>
        <taxon>Spiralia</taxon>
        <taxon>Lophotrochozoa</taxon>
        <taxon>Mollusca</taxon>
        <taxon>Gastropoda</taxon>
        <taxon>Caenogastropoda</taxon>
        <taxon>Littorinimorpha</taxon>
        <taxon>Littorinoidea</taxon>
        <taxon>Littorinidae</taxon>
        <taxon>Littorina</taxon>
    </lineage>
</organism>
<dbReference type="EMBL" id="JBAMIC010000011">
    <property type="protein sequence ID" value="KAK7099990.1"/>
    <property type="molecule type" value="Genomic_DNA"/>
</dbReference>
<dbReference type="AlphaFoldDB" id="A0AAN9B626"/>
<evidence type="ECO:0000313" key="3">
    <source>
        <dbReference type="Proteomes" id="UP001374579"/>
    </source>
</evidence>
<keyword evidence="1" id="KW-0472">Membrane</keyword>
<dbReference type="Proteomes" id="UP001374579">
    <property type="component" value="Unassembled WGS sequence"/>
</dbReference>
<comment type="caution">
    <text evidence="2">The sequence shown here is derived from an EMBL/GenBank/DDBJ whole genome shotgun (WGS) entry which is preliminary data.</text>
</comment>
<gene>
    <name evidence="2" type="ORF">V1264_023005</name>
</gene>
<name>A0AAN9B626_9CAEN</name>
<proteinExistence type="predicted"/>
<keyword evidence="3" id="KW-1185">Reference proteome</keyword>
<dbReference type="InterPro" id="IPR011735">
    <property type="entry name" value="WlaTC/HtrL_glycosyltransf"/>
</dbReference>
<evidence type="ECO:0000313" key="2">
    <source>
        <dbReference type="EMBL" id="KAK7099990.1"/>
    </source>
</evidence>
<keyword evidence="1" id="KW-0812">Transmembrane</keyword>
<feature type="transmembrane region" description="Helical" evidence="1">
    <location>
        <begin position="28"/>
        <end position="49"/>
    </location>
</feature>
<protein>
    <submittedName>
        <fullName evidence="2">Uncharacterized protein</fullName>
    </submittedName>
</protein>